<dbReference type="PROSITE" id="PS50292">
    <property type="entry name" value="PEROXIDASE_3"/>
    <property type="match status" value="1"/>
</dbReference>
<organism evidence="8 9">
    <name type="scientific">Amphibalanus amphitrite</name>
    <name type="common">Striped barnacle</name>
    <name type="synonym">Balanus amphitrite</name>
    <dbReference type="NCBI Taxonomy" id="1232801"/>
    <lineage>
        <taxon>Eukaryota</taxon>
        <taxon>Metazoa</taxon>
        <taxon>Ecdysozoa</taxon>
        <taxon>Arthropoda</taxon>
        <taxon>Crustacea</taxon>
        <taxon>Multicrustacea</taxon>
        <taxon>Cirripedia</taxon>
        <taxon>Thoracica</taxon>
        <taxon>Thoracicalcarea</taxon>
        <taxon>Balanomorpha</taxon>
        <taxon>Balanoidea</taxon>
        <taxon>Balanidae</taxon>
        <taxon>Amphibalaninae</taxon>
        <taxon>Amphibalanus</taxon>
    </lineage>
</organism>
<evidence type="ECO:0000256" key="4">
    <source>
        <dbReference type="ARBA" id="ARBA00022729"/>
    </source>
</evidence>
<dbReference type="PRINTS" id="PR00457">
    <property type="entry name" value="ANPEROXIDASE"/>
</dbReference>
<evidence type="ECO:0000256" key="6">
    <source>
        <dbReference type="SAM" id="MobiDB-lite"/>
    </source>
</evidence>
<sequence length="775" mass="85183">MRTAFGCLLPLLVVGLLFTCCSAQLRAAQSSPSIGAGTQIEASEAPPTVATGTSVTVTGGESTSKDTAVSDSNFDLVVADGAKRPVFSETVVSGGRSGERQLLERSPLPAGAKVFLRRMALDSGDNVARRAVVAPRRRSRLFATVAPSDSQAKVAAQSARSAASSATVSKSMQFLRSVGVVVSAPSRVPPPSVTSRQQSRNLRPSVEAQQQALGALQLLQQTRCNNMKQPRWGRQLTGLRRLMDNTFEDGVFAPRSLSAAGGLLPDPRAVSLGVFRSDGEVDQQRTVSVVTFGQFVDHDISLSPTFGRDAIECCREDLNGSLPLRQQHPQCLPLKVAADDPLYRGKKARRCISFTRTMPALDPQCMAKPATQVNELTSWADLSQVYGSTDDLSANHLRSSIGGALRTSKRGNFLPRRGDPDDETLEFLAGDGRVSENLLLSLFHTVFLREHNRVAASLAARHSWHDERLFEEARRLVIAEYQHVLFNEWLPALLGEKFTKDVGLSGDFGRKTYSDIINPSVSTEFSTAGFRLHSMVQGVVELATRVGRIRRRIPLMGNFFRSNELVVAAQLVEMARGITRTPAMRFDGSFSDELRGGLFQFSPDQKGGGVDLTALNIQRGRDHGIPTYSTVASRCNNIPIRSWSDLHQTIPEADVRRLRSIYRDWRDIDLYAGLNLERRAAGALVGPSTRCLITDQFLRTRYGDRFFFDHDGHPNSFNEDQRKEIRRTSWARLLCDNVGSGFDSVQPRAFLAATGDNKVVSCQSRSIDRVDLTKF</sequence>
<comment type="caution">
    <text evidence="8">The sequence shown here is derived from an EMBL/GenBank/DDBJ whole genome shotgun (WGS) entry which is preliminary data.</text>
</comment>
<dbReference type="SUPFAM" id="SSF48113">
    <property type="entry name" value="Heme-dependent peroxidases"/>
    <property type="match status" value="1"/>
</dbReference>
<protein>
    <submittedName>
        <fullName evidence="8">Peroxidase</fullName>
    </submittedName>
</protein>
<accession>A0A6A4WS95</accession>
<dbReference type="GO" id="GO:0046872">
    <property type="term" value="F:metal ion binding"/>
    <property type="evidence" value="ECO:0007669"/>
    <property type="project" value="UniProtKB-KW"/>
</dbReference>
<keyword evidence="4 7" id="KW-0732">Signal</keyword>
<dbReference type="GO" id="GO:0006979">
    <property type="term" value="P:response to oxidative stress"/>
    <property type="evidence" value="ECO:0007669"/>
    <property type="project" value="InterPro"/>
</dbReference>
<evidence type="ECO:0000313" key="9">
    <source>
        <dbReference type="Proteomes" id="UP000440578"/>
    </source>
</evidence>
<evidence type="ECO:0000256" key="2">
    <source>
        <dbReference type="ARBA" id="ARBA00022525"/>
    </source>
</evidence>
<keyword evidence="5" id="KW-0349">Heme</keyword>
<proteinExistence type="predicted"/>
<evidence type="ECO:0000256" key="5">
    <source>
        <dbReference type="PIRSR" id="PIRSR619791-2"/>
    </source>
</evidence>
<feature type="region of interest" description="Disordered" evidence="6">
    <location>
        <begin position="38"/>
        <end position="67"/>
    </location>
</feature>
<evidence type="ECO:0000256" key="1">
    <source>
        <dbReference type="ARBA" id="ARBA00004613"/>
    </source>
</evidence>
<dbReference type="InterPro" id="IPR019791">
    <property type="entry name" value="Haem_peroxidase_animal"/>
</dbReference>
<feature type="signal peptide" evidence="7">
    <location>
        <begin position="1"/>
        <end position="23"/>
    </location>
</feature>
<keyword evidence="2" id="KW-0964">Secreted</keyword>
<keyword evidence="5" id="KW-0408">Iron</keyword>
<keyword evidence="3 8" id="KW-0575">Peroxidase</keyword>
<dbReference type="GO" id="GO:0005576">
    <property type="term" value="C:extracellular region"/>
    <property type="evidence" value="ECO:0007669"/>
    <property type="project" value="UniProtKB-SubCell"/>
</dbReference>
<dbReference type="PANTHER" id="PTHR11475:SF125">
    <property type="entry name" value="GH11385P"/>
    <property type="match status" value="1"/>
</dbReference>
<evidence type="ECO:0000313" key="8">
    <source>
        <dbReference type="EMBL" id="KAF0306654.1"/>
    </source>
</evidence>
<dbReference type="FunFam" id="1.10.640.10:FF:000003">
    <property type="entry name" value="chorion peroxidase"/>
    <property type="match status" value="1"/>
</dbReference>
<dbReference type="OrthoDB" id="823504at2759"/>
<dbReference type="InterPro" id="IPR010255">
    <property type="entry name" value="Haem_peroxidase_sf"/>
</dbReference>
<name>A0A6A4WS95_AMPAM</name>
<dbReference type="Pfam" id="PF03098">
    <property type="entry name" value="An_peroxidase"/>
    <property type="match status" value="1"/>
</dbReference>
<feature type="compositionally biased region" description="Low complexity" evidence="6">
    <location>
        <begin position="48"/>
        <end position="62"/>
    </location>
</feature>
<evidence type="ECO:0000256" key="7">
    <source>
        <dbReference type="SAM" id="SignalP"/>
    </source>
</evidence>
<feature type="region of interest" description="Disordered" evidence="6">
    <location>
        <begin position="185"/>
        <end position="204"/>
    </location>
</feature>
<dbReference type="AlphaFoldDB" id="A0A6A4WS95"/>
<feature type="binding site" description="axial binding residue" evidence="5">
    <location>
        <position position="533"/>
    </location>
    <ligand>
        <name>heme b</name>
        <dbReference type="ChEBI" id="CHEBI:60344"/>
    </ligand>
    <ligandPart>
        <name>Fe</name>
        <dbReference type="ChEBI" id="CHEBI:18248"/>
    </ligandPart>
</feature>
<keyword evidence="3 8" id="KW-0560">Oxidoreductase</keyword>
<dbReference type="InterPro" id="IPR037120">
    <property type="entry name" value="Haem_peroxidase_sf_animal"/>
</dbReference>
<comment type="subcellular location">
    <subcellularLocation>
        <location evidence="1">Secreted</location>
    </subcellularLocation>
</comment>
<dbReference type="EMBL" id="VIIS01000647">
    <property type="protein sequence ID" value="KAF0306654.1"/>
    <property type="molecule type" value="Genomic_DNA"/>
</dbReference>
<evidence type="ECO:0000256" key="3">
    <source>
        <dbReference type="ARBA" id="ARBA00022559"/>
    </source>
</evidence>
<keyword evidence="9" id="KW-1185">Reference proteome</keyword>
<keyword evidence="5" id="KW-0479">Metal-binding</keyword>
<gene>
    <name evidence="8" type="primary">Pxd_6</name>
    <name evidence="8" type="ORF">FJT64_002401</name>
</gene>
<dbReference type="GO" id="GO:0004601">
    <property type="term" value="F:peroxidase activity"/>
    <property type="evidence" value="ECO:0007669"/>
    <property type="project" value="UniProtKB-KW"/>
</dbReference>
<reference evidence="8 9" key="1">
    <citation type="submission" date="2019-07" db="EMBL/GenBank/DDBJ databases">
        <title>Draft genome assembly of a fouling barnacle, Amphibalanus amphitrite (Darwin, 1854): The first reference genome for Thecostraca.</title>
        <authorList>
            <person name="Kim W."/>
        </authorList>
    </citation>
    <scope>NUCLEOTIDE SEQUENCE [LARGE SCALE GENOMIC DNA]</scope>
    <source>
        <strain evidence="8">SNU_AA5</strain>
        <tissue evidence="8">Soma without cirri and trophi</tissue>
    </source>
</reference>
<dbReference type="Proteomes" id="UP000440578">
    <property type="component" value="Unassembled WGS sequence"/>
</dbReference>
<dbReference type="GO" id="GO:0020037">
    <property type="term" value="F:heme binding"/>
    <property type="evidence" value="ECO:0007669"/>
    <property type="project" value="InterPro"/>
</dbReference>
<dbReference type="CDD" id="cd09823">
    <property type="entry name" value="peroxinectin_like"/>
    <property type="match status" value="1"/>
</dbReference>
<dbReference type="Gene3D" id="1.10.640.10">
    <property type="entry name" value="Haem peroxidase domain superfamily, animal type"/>
    <property type="match status" value="1"/>
</dbReference>
<dbReference type="PANTHER" id="PTHR11475">
    <property type="entry name" value="OXIDASE/PEROXIDASE"/>
    <property type="match status" value="1"/>
</dbReference>
<feature type="chain" id="PRO_5025659219" evidence="7">
    <location>
        <begin position="24"/>
        <end position="775"/>
    </location>
</feature>